<dbReference type="AlphaFoldDB" id="A0A085MHX1"/>
<reference evidence="2 4" key="1">
    <citation type="journal article" date="2014" name="Nat. Genet.">
        <title>Genome and transcriptome of the porcine whipworm Trichuris suis.</title>
        <authorList>
            <person name="Jex A.R."/>
            <person name="Nejsum P."/>
            <person name="Schwarz E.M."/>
            <person name="Hu L."/>
            <person name="Young N.D."/>
            <person name="Hall R.S."/>
            <person name="Korhonen P.K."/>
            <person name="Liao S."/>
            <person name="Thamsborg S."/>
            <person name="Xia J."/>
            <person name="Xu P."/>
            <person name="Wang S."/>
            <person name="Scheerlinck J.P."/>
            <person name="Hofmann A."/>
            <person name="Sternberg P.W."/>
            <person name="Wang J."/>
            <person name="Gasser R.B."/>
        </authorList>
    </citation>
    <scope>NUCLEOTIDE SEQUENCE [LARGE SCALE GENOMIC DNA]</scope>
    <source>
        <strain evidence="3">DCEP-RM93F</strain>
        <strain evidence="2">DCEP-RM93M</strain>
    </source>
</reference>
<feature type="compositionally biased region" description="Basic and acidic residues" evidence="1">
    <location>
        <begin position="1"/>
        <end position="17"/>
    </location>
</feature>
<gene>
    <name evidence="2" type="ORF">M513_02494</name>
    <name evidence="3" type="ORF">M514_02494</name>
</gene>
<keyword evidence="4" id="KW-1185">Reference proteome</keyword>
<evidence type="ECO:0000256" key="1">
    <source>
        <dbReference type="SAM" id="MobiDB-lite"/>
    </source>
</evidence>
<sequence length="117" mass="13370">MNAKEESRYSSRSETSEKSQTLRKAEETAMPARRLRRAPPRRCVKGAKPRHEVNFAALADLSNIGEALVFPDAESWKRAAGRRDLHEIARRLKATYRKGSQTFSAHLWTETDRACLE</sequence>
<feature type="region of interest" description="Disordered" evidence="1">
    <location>
        <begin position="1"/>
        <end position="42"/>
    </location>
</feature>
<dbReference type="EMBL" id="KL368039">
    <property type="protein sequence ID" value="KFD59378.1"/>
    <property type="molecule type" value="Genomic_DNA"/>
</dbReference>
<dbReference type="Proteomes" id="UP000030758">
    <property type="component" value="Unassembled WGS sequence"/>
</dbReference>
<accession>A0A085MHX1</accession>
<feature type="compositionally biased region" description="Basic residues" evidence="1">
    <location>
        <begin position="33"/>
        <end position="42"/>
    </location>
</feature>
<protein>
    <submittedName>
        <fullName evidence="2">Uncharacterized protein</fullName>
    </submittedName>
</protein>
<evidence type="ECO:0000313" key="4">
    <source>
        <dbReference type="Proteomes" id="UP000030764"/>
    </source>
</evidence>
<dbReference type="EMBL" id="KL363192">
    <property type="protein sequence ID" value="KFD56817.1"/>
    <property type="molecule type" value="Genomic_DNA"/>
</dbReference>
<organism evidence="2 4">
    <name type="scientific">Trichuris suis</name>
    <name type="common">pig whipworm</name>
    <dbReference type="NCBI Taxonomy" id="68888"/>
    <lineage>
        <taxon>Eukaryota</taxon>
        <taxon>Metazoa</taxon>
        <taxon>Ecdysozoa</taxon>
        <taxon>Nematoda</taxon>
        <taxon>Enoplea</taxon>
        <taxon>Dorylaimia</taxon>
        <taxon>Trichinellida</taxon>
        <taxon>Trichuridae</taxon>
        <taxon>Trichuris</taxon>
    </lineage>
</organism>
<name>A0A085MHX1_9BILA</name>
<proteinExistence type="predicted"/>
<evidence type="ECO:0000313" key="2">
    <source>
        <dbReference type="EMBL" id="KFD56817.1"/>
    </source>
</evidence>
<dbReference type="Proteomes" id="UP000030764">
    <property type="component" value="Unassembled WGS sequence"/>
</dbReference>
<evidence type="ECO:0000313" key="3">
    <source>
        <dbReference type="EMBL" id="KFD59378.1"/>
    </source>
</evidence>